<keyword evidence="1" id="KW-0539">Nucleus</keyword>
<dbReference type="PANTHER" id="PTHR46910:SF23">
    <property type="entry name" value="THIAMINE REPRESSIBLE GENES REGULATORY PROTEIN THI1"/>
    <property type="match status" value="1"/>
</dbReference>
<evidence type="ECO:0000313" key="4">
    <source>
        <dbReference type="EMBL" id="QSZ30316.1"/>
    </source>
</evidence>
<dbReference type="InterPro" id="IPR036864">
    <property type="entry name" value="Zn2-C6_fun-type_DNA-bd_sf"/>
</dbReference>
<dbReference type="PROSITE" id="PS00463">
    <property type="entry name" value="ZN2_CY6_FUNGAL_1"/>
    <property type="match status" value="1"/>
</dbReference>
<sequence length="236" mass="25858">MPPQRSKSGKGRVPDNKRQRVGTSCDRCKIRKARCEQLPTSTTRSCESCAESGVECTFTIPRKTRVYGSVETLSARFRVLQDLVKGLFPDRDTSDAAVLYEIAAERQIEIPDFTANNDTPIEAVFSKIPEGFGGASPASSDASQQTMPGEPTPVARSTTLPSSPPERLALGVDIQEQYDAVEILTSWRARSEPQMQPLSGYGSSHHDGAAAASAGPSRTNYEMRMDHWLRVMGYRS</sequence>
<dbReference type="Pfam" id="PF00172">
    <property type="entry name" value="Zn_clus"/>
    <property type="match status" value="1"/>
</dbReference>
<gene>
    <name evidence="4" type="ORF">DSL72_004838</name>
</gene>
<protein>
    <recommendedName>
        <fullName evidence="3">Zn(2)-C6 fungal-type domain-containing protein</fullName>
    </recommendedName>
</protein>
<dbReference type="PROSITE" id="PS50048">
    <property type="entry name" value="ZN2_CY6_FUNGAL_2"/>
    <property type="match status" value="1"/>
</dbReference>
<dbReference type="OrthoDB" id="3364175at2759"/>
<dbReference type="AlphaFoldDB" id="A0A8A3P4S3"/>
<proteinExistence type="predicted"/>
<dbReference type="Gene3D" id="4.10.240.10">
    <property type="entry name" value="Zn(2)-C6 fungal-type DNA-binding domain"/>
    <property type="match status" value="1"/>
</dbReference>
<dbReference type="PANTHER" id="PTHR46910">
    <property type="entry name" value="TRANSCRIPTION FACTOR PDR1"/>
    <property type="match status" value="1"/>
</dbReference>
<dbReference type="Proteomes" id="UP000672032">
    <property type="component" value="Chromosome 1"/>
</dbReference>
<evidence type="ECO:0000259" key="3">
    <source>
        <dbReference type="PROSITE" id="PS50048"/>
    </source>
</evidence>
<feature type="region of interest" description="Disordered" evidence="2">
    <location>
        <begin position="1"/>
        <end position="21"/>
    </location>
</feature>
<dbReference type="CDD" id="cd00067">
    <property type="entry name" value="GAL4"/>
    <property type="match status" value="1"/>
</dbReference>
<dbReference type="InterPro" id="IPR001138">
    <property type="entry name" value="Zn2Cys6_DnaBD"/>
</dbReference>
<dbReference type="SUPFAM" id="SSF57701">
    <property type="entry name" value="Zn2/Cys6 DNA-binding domain"/>
    <property type="match status" value="1"/>
</dbReference>
<feature type="region of interest" description="Disordered" evidence="2">
    <location>
        <begin position="130"/>
        <end position="166"/>
    </location>
</feature>
<dbReference type="InterPro" id="IPR050987">
    <property type="entry name" value="AtrR-like"/>
</dbReference>
<feature type="region of interest" description="Disordered" evidence="2">
    <location>
        <begin position="195"/>
        <end position="216"/>
    </location>
</feature>
<evidence type="ECO:0000256" key="1">
    <source>
        <dbReference type="ARBA" id="ARBA00023242"/>
    </source>
</evidence>
<accession>A0A8A3P4S3</accession>
<feature type="compositionally biased region" description="Low complexity" evidence="2">
    <location>
        <begin position="199"/>
        <end position="216"/>
    </location>
</feature>
<dbReference type="GO" id="GO:0008270">
    <property type="term" value="F:zinc ion binding"/>
    <property type="evidence" value="ECO:0007669"/>
    <property type="project" value="InterPro"/>
</dbReference>
<feature type="compositionally biased region" description="Polar residues" evidence="2">
    <location>
        <begin position="137"/>
        <end position="147"/>
    </location>
</feature>
<evidence type="ECO:0000256" key="2">
    <source>
        <dbReference type="SAM" id="MobiDB-lite"/>
    </source>
</evidence>
<organism evidence="4 5">
    <name type="scientific">Monilinia vaccinii-corymbosi</name>
    <dbReference type="NCBI Taxonomy" id="61207"/>
    <lineage>
        <taxon>Eukaryota</taxon>
        <taxon>Fungi</taxon>
        <taxon>Dikarya</taxon>
        <taxon>Ascomycota</taxon>
        <taxon>Pezizomycotina</taxon>
        <taxon>Leotiomycetes</taxon>
        <taxon>Helotiales</taxon>
        <taxon>Sclerotiniaceae</taxon>
        <taxon>Monilinia</taxon>
    </lineage>
</organism>
<dbReference type="GO" id="GO:0000981">
    <property type="term" value="F:DNA-binding transcription factor activity, RNA polymerase II-specific"/>
    <property type="evidence" value="ECO:0007669"/>
    <property type="project" value="InterPro"/>
</dbReference>
<reference evidence="4" key="1">
    <citation type="submission" date="2020-10" db="EMBL/GenBank/DDBJ databases">
        <title>Genome Sequence of Monilinia vaccinii-corymbosi Sheds Light on Mummy Berry Disease Infection of Blueberry and Mating Type.</title>
        <authorList>
            <person name="Yow A.G."/>
            <person name="Zhang Y."/>
            <person name="Bansal K."/>
            <person name="Eacker S.M."/>
            <person name="Sullivan S."/>
            <person name="Liachko I."/>
            <person name="Cubeta M.A."/>
            <person name="Rollins J.A."/>
            <person name="Ashrafi H."/>
        </authorList>
    </citation>
    <scope>NUCLEOTIDE SEQUENCE</scope>
    <source>
        <strain evidence="4">RL-1</strain>
    </source>
</reference>
<dbReference type="SMART" id="SM00066">
    <property type="entry name" value="GAL4"/>
    <property type="match status" value="1"/>
</dbReference>
<name>A0A8A3P4S3_9HELO</name>
<keyword evidence="5" id="KW-1185">Reference proteome</keyword>
<feature type="domain" description="Zn(2)-C6 fungal-type" evidence="3">
    <location>
        <begin position="24"/>
        <end position="58"/>
    </location>
</feature>
<dbReference type="EMBL" id="CP063405">
    <property type="protein sequence ID" value="QSZ30316.1"/>
    <property type="molecule type" value="Genomic_DNA"/>
</dbReference>
<evidence type="ECO:0000313" key="5">
    <source>
        <dbReference type="Proteomes" id="UP000672032"/>
    </source>
</evidence>